<name>A0ACC2NR65_9HYME</name>
<reference evidence="1" key="1">
    <citation type="submission" date="2023-04" db="EMBL/GenBank/DDBJ databases">
        <title>A chromosome-level genome assembly of the parasitoid wasp Eretmocerus hayati.</title>
        <authorList>
            <person name="Zhong Y."/>
            <person name="Liu S."/>
            <person name="Liu Y."/>
        </authorList>
    </citation>
    <scope>NUCLEOTIDE SEQUENCE</scope>
    <source>
        <strain evidence="1">ZJU_SS_LIU_2023</strain>
    </source>
</reference>
<keyword evidence="2" id="KW-1185">Reference proteome</keyword>
<dbReference type="EMBL" id="CM056743">
    <property type="protein sequence ID" value="KAJ8673688.1"/>
    <property type="molecule type" value="Genomic_DNA"/>
</dbReference>
<evidence type="ECO:0000313" key="2">
    <source>
        <dbReference type="Proteomes" id="UP001239111"/>
    </source>
</evidence>
<comment type="caution">
    <text evidence="1">The sequence shown here is derived from an EMBL/GenBank/DDBJ whole genome shotgun (WGS) entry which is preliminary data.</text>
</comment>
<sequence length="175" mass="19305">MNPDDSNLCFSDVEMPSVAAKYALPKAPNLSPHSSRRRRSVVNPDSPMKIELLPDNTNQYFEALRKDMDHIRGSLDNSTAVGVKIDNVAKLLTHLTFNMKQLVVEVRKANVAIVEIEGTQDSIFGRLGTIVSVTPPQPHPATVTSAIEHTPLKSSEPTNQVSMTQMEKVIVEMQT</sequence>
<protein>
    <submittedName>
        <fullName evidence="1">Uncharacterized protein</fullName>
    </submittedName>
</protein>
<dbReference type="Proteomes" id="UP001239111">
    <property type="component" value="Chromosome 3"/>
</dbReference>
<accession>A0ACC2NR65</accession>
<gene>
    <name evidence="1" type="ORF">QAD02_004950</name>
</gene>
<evidence type="ECO:0000313" key="1">
    <source>
        <dbReference type="EMBL" id="KAJ8673688.1"/>
    </source>
</evidence>
<proteinExistence type="predicted"/>
<organism evidence="1 2">
    <name type="scientific">Eretmocerus hayati</name>
    <dbReference type="NCBI Taxonomy" id="131215"/>
    <lineage>
        <taxon>Eukaryota</taxon>
        <taxon>Metazoa</taxon>
        <taxon>Ecdysozoa</taxon>
        <taxon>Arthropoda</taxon>
        <taxon>Hexapoda</taxon>
        <taxon>Insecta</taxon>
        <taxon>Pterygota</taxon>
        <taxon>Neoptera</taxon>
        <taxon>Endopterygota</taxon>
        <taxon>Hymenoptera</taxon>
        <taxon>Apocrita</taxon>
        <taxon>Proctotrupomorpha</taxon>
        <taxon>Chalcidoidea</taxon>
        <taxon>Aphelinidae</taxon>
        <taxon>Aphelininae</taxon>
        <taxon>Eretmocerus</taxon>
    </lineage>
</organism>